<feature type="compositionally biased region" description="Polar residues" evidence="7">
    <location>
        <begin position="217"/>
        <end position="228"/>
    </location>
</feature>
<feature type="region of interest" description="Disordered" evidence="7">
    <location>
        <begin position="21"/>
        <end position="66"/>
    </location>
</feature>
<dbReference type="AlphaFoldDB" id="A0A7C9AN72"/>
<dbReference type="Gene3D" id="1.20.5.170">
    <property type="match status" value="1"/>
</dbReference>
<proteinExistence type="inferred from homology"/>
<dbReference type="CDD" id="cd14702">
    <property type="entry name" value="bZIP_plant_GBF1"/>
    <property type="match status" value="1"/>
</dbReference>
<dbReference type="GO" id="GO:0005634">
    <property type="term" value="C:nucleus"/>
    <property type="evidence" value="ECO:0007669"/>
    <property type="project" value="UniProtKB-SubCell"/>
</dbReference>
<keyword evidence="4" id="KW-0238">DNA-binding</keyword>
<dbReference type="SUPFAM" id="SSF57959">
    <property type="entry name" value="Leucine zipper domain"/>
    <property type="match status" value="1"/>
</dbReference>
<evidence type="ECO:0000256" key="1">
    <source>
        <dbReference type="ARBA" id="ARBA00004123"/>
    </source>
</evidence>
<evidence type="ECO:0000256" key="4">
    <source>
        <dbReference type="ARBA" id="ARBA00023125"/>
    </source>
</evidence>
<dbReference type="GO" id="GO:0003700">
    <property type="term" value="F:DNA-binding transcription factor activity"/>
    <property type="evidence" value="ECO:0007669"/>
    <property type="project" value="InterPro"/>
</dbReference>
<reference evidence="9" key="1">
    <citation type="journal article" date="2013" name="J. Plant Res.">
        <title>Effect of fungi and light on seed germination of three Opuntia species from semiarid lands of central Mexico.</title>
        <authorList>
            <person name="Delgado-Sanchez P."/>
            <person name="Jimenez-Bremont J.F."/>
            <person name="Guerrero-Gonzalez Mde L."/>
            <person name="Flores J."/>
        </authorList>
    </citation>
    <scope>NUCLEOTIDE SEQUENCE</scope>
    <source>
        <tissue evidence="9">Cladode</tissue>
    </source>
</reference>
<feature type="region of interest" description="Disordered" evidence="7">
    <location>
        <begin position="123"/>
        <end position="148"/>
    </location>
</feature>
<evidence type="ECO:0000256" key="6">
    <source>
        <dbReference type="ARBA" id="ARBA00023242"/>
    </source>
</evidence>
<dbReference type="InterPro" id="IPR004827">
    <property type="entry name" value="bZIP"/>
</dbReference>
<dbReference type="InterPro" id="IPR045314">
    <property type="entry name" value="bZIP_plant_GBF1"/>
</dbReference>
<dbReference type="Pfam" id="PF00170">
    <property type="entry name" value="bZIP_1"/>
    <property type="match status" value="1"/>
</dbReference>
<reference evidence="9" key="2">
    <citation type="submission" date="2020-07" db="EMBL/GenBank/DDBJ databases">
        <authorList>
            <person name="Vera ALvarez R."/>
            <person name="Arias-Moreno D.M."/>
            <person name="Jimenez-Jacinto V."/>
            <person name="Jimenez-Bremont J.F."/>
            <person name="Swaminathan K."/>
            <person name="Moose S.P."/>
            <person name="Guerrero-Gonzalez M.L."/>
            <person name="Marino-Ramirez L."/>
            <person name="Landsman D."/>
            <person name="Rodriguez-Kessler M."/>
            <person name="Delgado-Sanchez P."/>
        </authorList>
    </citation>
    <scope>NUCLEOTIDE SEQUENCE</scope>
    <source>
        <tissue evidence="9">Cladode</tissue>
    </source>
</reference>
<dbReference type="GO" id="GO:0043565">
    <property type="term" value="F:sequence-specific DNA binding"/>
    <property type="evidence" value="ECO:0007669"/>
    <property type="project" value="InterPro"/>
</dbReference>
<dbReference type="PROSITE" id="PS50217">
    <property type="entry name" value="BZIP"/>
    <property type="match status" value="1"/>
</dbReference>
<feature type="region of interest" description="Disordered" evidence="7">
    <location>
        <begin position="195"/>
        <end position="235"/>
    </location>
</feature>
<dbReference type="EMBL" id="GISG01256068">
    <property type="protein sequence ID" value="MBA4672652.1"/>
    <property type="molecule type" value="Transcribed_RNA"/>
</dbReference>
<evidence type="ECO:0000259" key="8">
    <source>
        <dbReference type="PROSITE" id="PS50217"/>
    </source>
</evidence>
<organism evidence="9">
    <name type="scientific">Opuntia streptacantha</name>
    <name type="common">Prickly pear cactus</name>
    <name type="synonym">Opuntia cardona</name>
    <dbReference type="NCBI Taxonomy" id="393608"/>
    <lineage>
        <taxon>Eukaryota</taxon>
        <taxon>Viridiplantae</taxon>
        <taxon>Streptophyta</taxon>
        <taxon>Embryophyta</taxon>
        <taxon>Tracheophyta</taxon>
        <taxon>Spermatophyta</taxon>
        <taxon>Magnoliopsida</taxon>
        <taxon>eudicotyledons</taxon>
        <taxon>Gunneridae</taxon>
        <taxon>Pentapetalae</taxon>
        <taxon>Caryophyllales</taxon>
        <taxon>Cactineae</taxon>
        <taxon>Cactaceae</taxon>
        <taxon>Opuntioideae</taxon>
        <taxon>Opuntia</taxon>
    </lineage>
</organism>
<feature type="domain" description="BZIP" evidence="8">
    <location>
        <begin position="126"/>
        <end position="189"/>
    </location>
</feature>
<evidence type="ECO:0000256" key="2">
    <source>
        <dbReference type="ARBA" id="ARBA00007163"/>
    </source>
</evidence>
<dbReference type="PANTHER" id="PTHR45967">
    <property type="entry name" value="G-BOX-BINDING FACTOR 3-RELATED"/>
    <property type="match status" value="1"/>
</dbReference>
<comment type="subcellular location">
    <subcellularLocation>
        <location evidence="1">Nucleus</location>
    </subcellularLocation>
</comment>
<keyword evidence="5" id="KW-0804">Transcription</keyword>
<name>A0A7C9AN72_OPUST</name>
<dbReference type="PANTHER" id="PTHR45967:SF1">
    <property type="entry name" value="G-BOX-BINDING FACTOR 3"/>
    <property type="match status" value="1"/>
</dbReference>
<sequence length="235" mass="25439">MLKSSISMSYEMAIEWIGTDCGTEGSCDRSDDSTAREEDNNRGRNGGADSGMCHMQTHPYPVADANHGNGIVPGIPMATAAPLRSGPLPAAEVNHSSSAKANPNVVTAAALCGTRPIGIGIQDERELKREKRKQSNRESARRSRLRKQAEMEELVRKVDSLAAENMALRSEISKLVEDSEKIRVENAALTEKLKNVQGQTGKTVSDRTNEQEDLLSKVNNSSVPNGNHEQGGDDK</sequence>
<keyword evidence="3" id="KW-0805">Transcription regulation</keyword>
<accession>A0A7C9AN72</accession>
<evidence type="ECO:0000313" key="9">
    <source>
        <dbReference type="EMBL" id="MBA4672652.1"/>
    </source>
</evidence>
<keyword evidence="6" id="KW-0539">Nucleus</keyword>
<dbReference type="InterPro" id="IPR046347">
    <property type="entry name" value="bZIP_sf"/>
</dbReference>
<evidence type="ECO:0000256" key="5">
    <source>
        <dbReference type="ARBA" id="ARBA00023163"/>
    </source>
</evidence>
<dbReference type="PROSITE" id="PS00036">
    <property type="entry name" value="BZIP_BASIC"/>
    <property type="match status" value="1"/>
</dbReference>
<evidence type="ECO:0000256" key="7">
    <source>
        <dbReference type="SAM" id="MobiDB-lite"/>
    </source>
</evidence>
<dbReference type="InterPro" id="IPR044827">
    <property type="entry name" value="GBF-like"/>
</dbReference>
<feature type="compositionally biased region" description="Basic and acidic residues" evidence="7">
    <location>
        <begin position="26"/>
        <end position="42"/>
    </location>
</feature>
<evidence type="ECO:0000256" key="3">
    <source>
        <dbReference type="ARBA" id="ARBA00023015"/>
    </source>
</evidence>
<protein>
    <recommendedName>
        <fullName evidence="8">BZIP domain-containing protein</fullName>
    </recommendedName>
</protein>
<comment type="similarity">
    <text evidence="2">Belongs to the bZIP family.</text>
</comment>
<dbReference type="SMART" id="SM00338">
    <property type="entry name" value="BRLZ"/>
    <property type="match status" value="1"/>
</dbReference>